<evidence type="ECO:0000313" key="2">
    <source>
        <dbReference type="EMBL" id="PAV66098.1"/>
    </source>
</evidence>
<feature type="compositionally biased region" description="Basic and acidic residues" evidence="1">
    <location>
        <begin position="58"/>
        <end position="67"/>
    </location>
</feature>
<evidence type="ECO:0000256" key="1">
    <source>
        <dbReference type="SAM" id="MobiDB-lite"/>
    </source>
</evidence>
<feature type="compositionally biased region" description="Basic and acidic residues" evidence="1">
    <location>
        <begin position="297"/>
        <end position="324"/>
    </location>
</feature>
<feature type="region of interest" description="Disordered" evidence="1">
    <location>
        <begin position="1"/>
        <end position="144"/>
    </location>
</feature>
<evidence type="ECO:0000313" key="3">
    <source>
        <dbReference type="Proteomes" id="UP000218231"/>
    </source>
</evidence>
<dbReference type="AlphaFoldDB" id="A0A2A2JWQ0"/>
<name>A0A2A2JWQ0_9BILA</name>
<reference evidence="2 3" key="1">
    <citation type="journal article" date="2017" name="Curr. Biol.">
        <title>Genome architecture and evolution of a unichromosomal asexual nematode.</title>
        <authorList>
            <person name="Fradin H."/>
            <person name="Zegar C."/>
            <person name="Gutwein M."/>
            <person name="Lucas J."/>
            <person name="Kovtun M."/>
            <person name="Corcoran D."/>
            <person name="Baugh L.R."/>
            <person name="Kiontke K."/>
            <person name="Gunsalus K."/>
            <person name="Fitch D.H."/>
            <person name="Piano F."/>
        </authorList>
    </citation>
    <scope>NUCLEOTIDE SEQUENCE [LARGE SCALE GENOMIC DNA]</scope>
    <source>
        <strain evidence="2">PF1309</strain>
    </source>
</reference>
<feature type="compositionally biased region" description="Pro residues" evidence="1">
    <location>
        <begin position="112"/>
        <end position="123"/>
    </location>
</feature>
<protein>
    <submittedName>
        <fullName evidence="2">Uncharacterized protein</fullName>
    </submittedName>
</protein>
<accession>A0A2A2JWQ0</accession>
<dbReference type="Proteomes" id="UP000218231">
    <property type="component" value="Unassembled WGS sequence"/>
</dbReference>
<feature type="compositionally biased region" description="Basic and acidic residues" evidence="1">
    <location>
        <begin position="9"/>
        <end position="46"/>
    </location>
</feature>
<keyword evidence="3" id="KW-1185">Reference proteome</keyword>
<gene>
    <name evidence="2" type="ORF">WR25_08181</name>
</gene>
<organism evidence="2 3">
    <name type="scientific">Diploscapter pachys</name>
    <dbReference type="NCBI Taxonomy" id="2018661"/>
    <lineage>
        <taxon>Eukaryota</taxon>
        <taxon>Metazoa</taxon>
        <taxon>Ecdysozoa</taxon>
        <taxon>Nematoda</taxon>
        <taxon>Chromadorea</taxon>
        <taxon>Rhabditida</taxon>
        <taxon>Rhabditina</taxon>
        <taxon>Rhabditomorpha</taxon>
        <taxon>Rhabditoidea</taxon>
        <taxon>Rhabditidae</taxon>
        <taxon>Diploscapter</taxon>
    </lineage>
</organism>
<dbReference type="EMBL" id="LIAE01010159">
    <property type="protein sequence ID" value="PAV66098.1"/>
    <property type="molecule type" value="Genomic_DNA"/>
</dbReference>
<proteinExistence type="predicted"/>
<feature type="compositionally biased region" description="Basic and acidic residues" evidence="1">
    <location>
        <begin position="93"/>
        <end position="111"/>
    </location>
</feature>
<comment type="caution">
    <text evidence="2">The sequence shown here is derived from an EMBL/GenBank/DDBJ whole genome shotgun (WGS) entry which is preliminary data.</text>
</comment>
<feature type="region of interest" description="Disordered" evidence="1">
    <location>
        <begin position="297"/>
        <end position="342"/>
    </location>
</feature>
<feature type="region of interest" description="Disordered" evidence="1">
    <location>
        <begin position="190"/>
        <end position="215"/>
    </location>
</feature>
<sequence>MHPRRRRYQLREGGHEARHLIERVRRTGQKEEGHRRRAENVDRPLRPVEGAARQQTQRSDRGREDRHHHQHAGHVPVDRHPLDPEDQAEEEIAAEHADRGEGGERAAEFRAPHPPAPRLPPPAHEGRGAEQQSLLDDDDGDRGKDIALIAAGPVEQRLLDDRDRRATAIELASRQKTRLRDVLDDRGHRLADRAGAEQIGGVDPDRDPRSGRPGPQLALQTIGDQDDAVGLAAAHVGARGREVVGHRHDVDGAGGIQVADHGAAEGTGILIDDHHGQLARCLVRIGRGIVKGIEDDREQHRAEQCARGEDRTPRRDKSRIEAHARPARARMTASAPPPAITT</sequence>